<evidence type="ECO:0000313" key="3">
    <source>
        <dbReference type="Proteomes" id="UP000838756"/>
    </source>
</evidence>
<evidence type="ECO:0000313" key="2">
    <source>
        <dbReference type="EMBL" id="CAH2237351.1"/>
    </source>
</evidence>
<dbReference type="AlphaFoldDB" id="A0A8S4RL05"/>
<feature type="compositionally biased region" description="Polar residues" evidence="1">
    <location>
        <begin position="1"/>
        <end position="12"/>
    </location>
</feature>
<proteinExistence type="predicted"/>
<organism evidence="2 3">
    <name type="scientific">Pararge aegeria aegeria</name>
    <dbReference type="NCBI Taxonomy" id="348720"/>
    <lineage>
        <taxon>Eukaryota</taxon>
        <taxon>Metazoa</taxon>
        <taxon>Ecdysozoa</taxon>
        <taxon>Arthropoda</taxon>
        <taxon>Hexapoda</taxon>
        <taxon>Insecta</taxon>
        <taxon>Pterygota</taxon>
        <taxon>Neoptera</taxon>
        <taxon>Endopterygota</taxon>
        <taxon>Lepidoptera</taxon>
        <taxon>Glossata</taxon>
        <taxon>Ditrysia</taxon>
        <taxon>Papilionoidea</taxon>
        <taxon>Nymphalidae</taxon>
        <taxon>Satyrinae</taxon>
        <taxon>Satyrini</taxon>
        <taxon>Parargina</taxon>
        <taxon>Pararge</taxon>
    </lineage>
</organism>
<gene>
    <name evidence="2" type="primary">jg12065</name>
    <name evidence="2" type="ORF">PAEG_LOCUS14644</name>
</gene>
<evidence type="ECO:0000256" key="1">
    <source>
        <dbReference type="SAM" id="MobiDB-lite"/>
    </source>
</evidence>
<feature type="region of interest" description="Disordered" evidence="1">
    <location>
        <begin position="1"/>
        <end position="25"/>
    </location>
</feature>
<dbReference type="Proteomes" id="UP000838756">
    <property type="component" value="Unassembled WGS sequence"/>
</dbReference>
<dbReference type="EMBL" id="CAKXAJ010025261">
    <property type="protein sequence ID" value="CAH2237351.1"/>
    <property type="molecule type" value="Genomic_DNA"/>
</dbReference>
<accession>A0A8S4RL05</accession>
<comment type="caution">
    <text evidence="2">The sequence shown here is derived from an EMBL/GenBank/DDBJ whole genome shotgun (WGS) entry which is preliminary data.</text>
</comment>
<protein>
    <submittedName>
        <fullName evidence="2">Jg12065 protein</fullName>
    </submittedName>
</protein>
<keyword evidence="3" id="KW-1185">Reference proteome</keyword>
<sequence length="91" mass="9871">MQQNGSITTSTLPVAGGAAGRRRGFWEEKRGAAGRVKVRVIAPRPVPATRMSMRSTCCGHYNLRGAPRKHSKVLTGLLPSHTISVSMRAMR</sequence>
<reference evidence="2" key="1">
    <citation type="submission" date="2022-03" db="EMBL/GenBank/DDBJ databases">
        <authorList>
            <person name="Lindestad O."/>
        </authorList>
    </citation>
    <scope>NUCLEOTIDE SEQUENCE</scope>
</reference>
<name>A0A8S4RL05_9NEOP</name>